<evidence type="ECO:0000256" key="3">
    <source>
        <dbReference type="ARBA" id="ARBA00022723"/>
    </source>
</evidence>
<feature type="domain" description="Mur ligase central" evidence="8">
    <location>
        <begin position="93"/>
        <end position="338"/>
    </location>
</feature>
<dbReference type="GO" id="GO:0008841">
    <property type="term" value="F:dihydrofolate synthase activity"/>
    <property type="evidence" value="ECO:0007669"/>
    <property type="project" value="TreeGrafter"/>
</dbReference>
<keyword evidence="2 9" id="KW-0436">Ligase</keyword>
<evidence type="ECO:0000256" key="1">
    <source>
        <dbReference type="ARBA" id="ARBA00008276"/>
    </source>
</evidence>
<keyword evidence="3" id="KW-0479">Metal-binding</keyword>
<gene>
    <name evidence="9" type="ORF">LIER_22559</name>
</gene>
<keyword evidence="5" id="KW-0067">ATP-binding</keyword>
<dbReference type="InterPro" id="IPR018109">
    <property type="entry name" value="Folylpolyglutamate_synth_CS"/>
</dbReference>
<dbReference type="InterPro" id="IPR013221">
    <property type="entry name" value="Mur_ligase_cen"/>
</dbReference>
<dbReference type="Proteomes" id="UP001454036">
    <property type="component" value="Unassembled WGS sequence"/>
</dbReference>
<evidence type="ECO:0000259" key="7">
    <source>
        <dbReference type="Pfam" id="PF02875"/>
    </source>
</evidence>
<reference evidence="9 10" key="1">
    <citation type="submission" date="2024-01" db="EMBL/GenBank/DDBJ databases">
        <title>The complete chloroplast genome sequence of Lithospermum erythrorhizon: insights into the phylogenetic relationship among Boraginaceae species and the maternal lineages of purple gromwells.</title>
        <authorList>
            <person name="Okada T."/>
            <person name="Watanabe K."/>
        </authorList>
    </citation>
    <scope>NUCLEOTIDE SEQUENCE [LARGE SCALE GENOMIC DNA]</scope>
</reference>
<dbReference type="PANTHER" id="PTHR11136:SF0">
    <property type="entry name" value="DIHYDROFOLATE SYNTHETASE-RELATED"/>
    <property type="match status" value="1"/>
</dbReference>
<keyword evidence="10" id="KW-1185">Reference proteome</keyword>
<dbReference type="InterPro" id="IPR036565">
    <property type="entry name" value="Mur-like_cat_sf"/>
</dbReference>
<dbReference type="GO" id="GO:0046872">
    <property type="term" value="F:metal ion binding"/>
    <property type="evidence" value="ECO:0007669"/>
    <property type="project" value="UniProtKB-KW"/>
</dbReference>
<dbReference type="Gene3D" id="3.40.1190.10">
    <property type="entry name" value="Mur-like, catalytic domain"/>
    <property type="match status" value="1"/>
</dbReference>
<evidence type="ECO:0000259" key="8">
    <source>
        <dbReference type="Pfam" id="PF08245"/>
    </source>
</evidence>
<dbReference type="InterPro" id="IPR036615">
    <property type="entry name" value="Mur_ligase_C_dom_sf"/>
</dbReference>
<evidence type="ECO:0000256" key="4">
    <source>
        <dbReference type="ARBA" id="ARBA00022741"/>
    </source>
</evidence>
<name>A0AAV3QWM2_LITER</name>
<dbReference type="InterPro" id="IPR004101">
    <property type="entry name" value="Mur_ligase_C"/>
</dbReference>
<evidence type="ECO:0000256" key="2">
    <source>
        <dbReference type="ARBA" id="ARBA00022598"/>
    </source>
</evidence>
<dbReference type="SUPFAM" id="SSF53244">
    <property type="entry name" value="MurD-like peptide ligases, peptide-binding domain"/>
    <property type="match status" value="1"/>
</dbReference>
<organism evidence="9 10">
    <name type="scientific">Lithospermum erythrorhizon</name>
    <name type="common">Purple gromwell</name>
    <name type="synonym">Lithospermum officinale var. erythrorhizon</name>
    <dbReference type="NCBI Taxonomy" id="34254"/>
    <lineage>
        <taxon>Eukaryota</taxon>
        <taxon>Viridiplantae</taxon>
        <taxon>Streptophyta</taxon>
        <taxon>Embryophyta</taxon>
        <taxon>Tracheophyta</taxon>
        <taxon>Spermatophyta</taxon>
        <taxon>Magnoliopsida</taxon>
        <taxon>eudicotyledons</taxon>
        <taxon>Gunneridae</taxon>
        <taxon>Pentapetalae</taxon>
        <taxon>asterids</taxon>
        <taxon>lamiids</taxon>
        <taxon>Boraginales</taxon>
        <taxon>Boraginaceae</taxon>
        <taxon>Boraginoideae</taxon>
        <taxon>Lithospermeae</taxon>
        <taxon>Lithospermum</taxon>
    </lineage>
</organism>
<dbReference type="FunFam" id="3.40.1190.10:FF:000012">
    <property type="entry name" value="Dihydrofolate synthetase"/>
    <property type="match status" value="1"/>
</dbReference>
<dbReference type="SUPFAM" id="SSF53623">
    <property type="entry name" value="MurD-like peptide ligases, catalytic domain"/>
    <property type="match status" value="1"/>
</dbReference>
<feature type="domain" description="Mur ligase C-terminal" evidence="7">
    <location>
        <begin position="381"/>
        <end position="464"/>
    </location>
</feature>
<sequence length="548" mass="59410">MKILSPLYKLNYPIDVKILSPLYNPQHRGFCAFPEDPQLNEMMEFLENLKNYEKVGVPKGAGTDSQLGFDLQRMKQLMHILGNPQSNFKSVHIAGTKGKGSTASYLSSILRAAGYSVGCYTSPHIKTIRERMTLGVSGEPVSSQGLNNHFQRIKADIKKALQLENMHLTHFEVLTAMAFSLFAQENVDIAVIEAGLGGARDATNIISSSDLTASVITSIGEEHMDALGGSLESIAEAKSGIIKDGRPLILGGPFHPHIEQILRDKALCMSSPIMSASDHGNKSILKGFNYLHGQPYQSCDILLNIDKDFPLFIELLDVKLQMLGSHQLQNAATAICTALCLCSQGWKISSKSIRAGLESAYLLGRSQILRSAGAKRLGVPDATIMLDGAHTKDSARALADTVNMAFPAAKVILVVAMANDKDHLGFAEELLSVRGLKAVFLSEVNIAGDRSRTVSASLLRESWTEASRKMGIDIHENSNNGGLRESLQSSVVRNRTITLHKEEVMASIRAGNEILNRMVGDGDPFGIIIVTGSLHIVSSVLGYCQDNS</sequence>
<comment type="similarity">
    <text evidence="1">Belongs to the folylpolyglutamate synthase family.</text>
</comment>
<dbReference type="PROSITE" id="PS01012">
    <property type="entry name" value="FOLYLPOLYGLU_SYNT_2"/>
    <property type="match status" value="1"/>
</dbReference>
<dbReference type="GO" id="GO:0005737">
    <property type="term" value="C:cytoplasm"/>
    <property type="evidence" value="ECO:0007669"/>
    <property type="project" value="TreeGrafter"/>
</dbReference>
<dbReference type="InterPro" id="IPR001645">
    <property type="entry name" value="Folylpolyglutamate_synth"/>
</dbReference>
<evidence type="ECO:0000313" key="9">
    <source>
        <dbReference type="EMBL" id="GAA0167681.1"/>
    </source>
</evidence>
<evidence type="ECO:0000256" key="6">
    <source>
        <dbReference type="ARBA" id="ARBA00022842"/>
    </source>
</evidence>
<keyword evidence="6" id="KW-0460">Magnesium</keyword>
<dbReference type="PROSITE" id="PS01011">
    <property type="entry name" value="FOLYLPOLYGLU_SYNT_1"/>
    <property type="match status" value="1"/>
</dbReference>
<dbReference type="Gene3D" id="3.90.190.20">
    <property type="entry name" value="Mur ligase, C-terminal domain"/>
    <property type="match status" value="1"/>
</dbReference>
<dbReference type="Pfam" id="PF08245">
    <property type="entry name" value="Mur_ligase_M"/>
    <property type="match status" value="1"/>
</dbReference>
<evidence type="ECO:0000256" key="5">
    <source>
        <dbReference type="ARBA" id="ARBA00022840"/>
    </source>
</evidence>
<proteinExistence type="inferred from homology"/>
<evidence type="ECO:0000313" key="10">
    <source>
        <dbReference type="Proteomes" id="UP001454036"/>
    </source>
</evidence>
<protein>
    <submittedName>
        <fullName evidence="9">Ligase</fullName>
    </submittedName>
</protein>
<dbReference type="NCBIfam" id="TIGR01499">
    <property type="entry name" value="folC"/>
    <property type="match status" value="1"/>
</dbReference>
<dbReference type="GO" id="GO:0005524">
    <property type="term" value="F:ATP binding"/>
    <property type="evidence" value="ECO:0007669"/>
    <property type="project" value="UniProtKB-KW"/>
</dbReference>
<keyword evidence="4" id="KW-0547">Nucleotide-binding</keyword>
<dbReference type="Pfam" id="PF02875">
    <property type="entry name" value="Mur_ligase_C"/>
    <property type="match status" value="1"/>
</dbReference>
<dbReference type="GO" id="GO:0004326">
    <property type="term" value="F:tetrahydrofolylpolyglutamate synthase activity"/>
    <property type="evidence" value="ECO:0007669"/>
    <property type="project" value="InterPro"/>
</dbReference>
<accession>A0AAV3QWM2</accession>
<comment type="caution">
    <text evidence="9">The sequence shown here is derived from an EMBL/GenBank/DDBJ whole genome shotgun (WGS) entry which is preliminary data.</text>
</comment>
<dbReference type="AlphaFoldDB" id="A0AAV3QWM2"/>
<dbReference type="PANTHER" id="PTHR11136">
    <property type="entry name" value="FOLYLPOLYGLUTAMATE SYNTHASE-RELATED"/>
    <property type="match status" value="1"/>
</dbReference>
<dbReference type="EMBL" id="BAABME010006182">
    <property type="protein sequence ID" value="GAA0167681.1"/>
    <property type="molecule type" value="Genomic_DNA"/>
</dbReference>